<sequence length="741" mass="81290">MQRGRDVNTQYTQSIRNNVVTTWHSLLTSAGGWISLNFSGHCSTIAPKRRTTISAPDVSHIRNIGIISHIDAGKTTVTERILFYSGETHKMGEVHDGQAVMDWMPQEQERGITITASATSCRWGDNRINMIDTPGHIDFTIEVERSVRVLDGAVAIFSAVEGVQPQSELVWRQADRYRVPRVCLINKMDRMGADHGHVLAHMEERLGARAALLQLPLGTETAFSGVIDLVGEEVLTFSEQDLGRTVLRAPVPAEYEEAVQQARLELTEVVADFDDQVMADFLEGRKVAAADLHRALRKGTLSCQIFPVLLGSALRNKGVQPVLDAVCLYLPSPLDLPVMVGRRPGSGEAESFSCDPDQPLRAVAFKVMAEEGRRLTYLRIYSGRVKTGATLLNASRGGNERVRHLFRMHAHRREEVAEAVAGDIVAVTGCQATLTGDTLCDPAHPLLLEGVSVPEPVVSLAVEAKGGEDRAHLLGTLEFFQWEDPTFRVHEDKETGQTILTGMGELHLEIVIDRLRREYGVQVKTGRPRVVYRETLRREVTRREVFQALADKRPEPAELLLRLAPLSRGSGIKTVLPKPTPPITAELLAVVQESLLDACSGGSLTGYALTDLEVGVLEVPVEPGAPAPSELALRGAALRGVVLAAREGAPMLLEPIMKLELETPTEHLGKVLGGLQQKRGRVEGLDRRGELELVKATVPLAEMFGYMTELRSATKGRGSYTMEFQGFEEAPAEVQERFGLT</sequence>
<dbReference type="InterPro" id="IPR004540">
    <property type="entry name" value="Transl_elong_EFG/EF2"/>
</dbReference>
<keyword evidence="2 7" id="KW-0547">Nucleotide-binding</keyword>
<keyword evidence="7" id="KW-0963">Cytoplasm</keyword>
<evidence type="ECO:0000259" key="9">
    <source>
        <dbReference type="PROSITE" id="PS51722"/>
    </source>
</evidence>
<comment type="function">
    <text evidence="6 7">Catalyzes the GTP-dependent ribosomal translocation step during translation elongation. During this step, the ribosome changes from the pre-translocational (PRE) to the post-translocational (POST) state as the newly formed A-site-bound peptidyl-tRNA and P-site-bound deacylated tRNA move to the P and E sites, respectively. Catalyzes the coordinated movement of the two tRNA molecules, the mRNA and conformational changes in the ribosome.</text>
</comment>
<evidence type="ECO:0000256" key="5">
    <source>
        <dbReference type="ARBA" id="ARBA00023134"/>
    </source>
</evidence>
<dbReference type="InterPro" id="IPR041095">
    <property type="entry name" value="EFG_II"/>
</dbReference>
<dbReference type="InterPro" id="IPR031157">
    <property type="entry name" value="G_TR_CS"/>
</dbReference>
<evidence type="ECO:0000256" key="2">
    <source>
        <dbReference type="ARBA" id="ARBA00022741"/>
    </source>
</evidence>
<dbReference type="InterPro" id="IPR035649">
    <property type="entry name" value="EFG_V"/>
</dbReference>
<evidence type="ECO:0000256" key="3">
    <source>
        <dbReference type="ARBA" id="ARBA00022768"/>
    </source>
</evidence>
<dbReference type="Pfam" id="PF03764">
    <property type="entry name" value="EFG_IV"/>
    <property type="match status" value="1"/>
</dbReference>
<keyword evidence="5 7" id="KW-0342">GTP-binding</keyword>
<dbReference type="HAMAP" id="MF_00054_B">
    <property type="entry name" value="EF_G_EF_2_B"/>
    <property type="match status" value="1"/>
</dbReference>
<gene>
    <name evidence="7" type="primary">fusA</name>
    <name evidence="10" type="ORF">JFN91_09775</name>
</gene>
<dbReference type="SUPFAM" id="SSF52540">
    <property type="entry name" value="P-loop containing nucleoside triphosphate hydrolases"/>
    <property type="match status" value="1"/>
</dbReference>
<dbReference type="Gene3D" id="3.30.70.240">
    <property type="match status" value="1"/>
</dbReference>
<dbReference type="Pfam" id="PF03144">
    <property type="entry name" value="GTP_EFTU_D2"/>
    <property type="match status" value="1"/>
</dbReference>
<evidence type="ECO:0000256" key="4">
    <source>
        <dbReference type="ARBA" id="ARBA00022917"/>
    </source>
</evidence>
<dbReference type="InterPro" id="IPR035647">
    <property type="entry name" value="EFG_III/V"/>
</dbReference>
<dbReference type="SMART" id="SM00838">
    <property type="entry name" value="EFG_C"/>
    <property type="match status" value="1"/>
</dbReference>
<dbReference type="InterPro" id="IPR005225">
    <property type="entry name" value="Small_GTP-bd"/>
</dbReference>
<comment type="similarity">
    <text evidence="1 7">Belongs to the TRAFAC class translation factor GTPase superfamily. Classic translation factor GTPase family. EF-G/EF-2 subfamily.</text>
</comment>
<keyword evidence="3 7" id="KW-0251">Elongation factor</keyword>
<comment type="subcellular location">
    <subcellularLocation>
        <location evidence="7">Cytoplasm</location>
    </subcellularLocation>
</comment>
<feature type="domain" description="Tr-type G" evidence="9">
    <location>
        <begin position="59"/>
        <end position="334"/>
    </location>
</feature>
<dbReference type="CDD" id="cd03713">
    <property type="entry name" value="EFG_mtEFG_C"/>
    <property type="match status" value="1"/>
</dbReference>
<dbReference type="InterPro" id="IPR020568">
    <property type="entry name" value="Ribosomal_Su5_D2-typ_SF"/>
</dbReference>
<keyword evidence="4 7" id="KW-0648">Protein biosynthesis</keyword>
<dbReference type="Gene3D" id="2.40.30.10">
    <property type="entry name" value="Translation factors"/>
    <property type="match status" value="1"/>
</dbReference>
<dbReference type="Proteomes" id="UP000614714">
    <property type="component" value="Unassembled WGS sequence"/>
</dbReference>
<evidence type="ECO:0000313" key="10">
    <source>
        <dbReference type="EMBL" id="MBJ6750503.1"/>
    </source>
</evidence>
<dbReference type="InterPro" id="IPR027417">
    <property type="entry name" value="P-loop_NTPase"/>
</dbReference>
<name>A0ABS0YDY4_9BACT</name>
<evidence type="ECO:0000256" key="7">
    <source>
        <dbReference type="HAMAP-Rule" id="MF_00054"/>
    </source>
</evidence>
<proteinExistence type="inferred from homology"/>
<dbReference type="Pfam" id="PF00679">
    <property type="entry name" value="EFG_C"/>
    <property type="match status" value="1"/>
</dbReference>
<dbReference type="InterPro" id="IPR000640">
    <property type="entry name" value="EFG_V-like"/>
</dbReference>
<dbReference type="Pfam" id="PF14492">
    <property type="entry name" value="EFG_III"/>
    <property type="match status" value="1"/>
</dbReference>
<comment type="caution">
    <text evidence="10">The sequence shown here is derived from an EMBL/GenBank/DDBJ whole genome shotgun (WGS) entry which is preliminary data.</text>
</comment>
<dbReference type="SUPFAM" id="SSF54980">
    <property type="entry name" value="EF-G C-terminal domain-like"/>
    <property type="match status" value="2"/>
</dbReference>
<dbReference type="GO" id="GO:0003746">
    <property type="term" value="F:translation elongation factor activity"/>
    <property type="evidence" value="ECO:0007669"/>
    <property type="project" value="UniProtKB-KW"/>
</dbReference>
<dbReference type="CDD" id="cd04088">
    <property type="entry name" value="EFG_mtEFG_II"/>
    <property type="match status" value="1"/>
</dbReference>
<dbReference type="SMART" id="SM00889">
    <property type="entry name" value="EFG_IV"/>
    <property type="match status" value="1"/>
</dbReference>
<protein>
    <recommendedName>
        <fullName evidence="7 8">Elongation factor G</fullName>
        <shortName evidence="7">EF-G</shortName>
    </recommendedName>
</protein>
<accession>A0ABS0YDY4</accession>
<evidence type="ECO:0000256" key="1">
    <source>
        <dbReference type="ARBA" id="ARBA00005870"/>
    </source>
</evidence>
<organism evidence="10 11">
    <name type="scientific">Geomonas anaerohicana</name>
    <dbReference type="NCBI Taxonomy" id="2798583"/>
    <lineage>
        <taxon>Bacteria</taxon>
        <taxon>Pseudomonadati</taxon>
        <taxon>Thermodesulfobacteriota</taxon>
        <taxon>Desulfuromonadia</taxon>
        <taxon>Geobacterales</taxon>
        <taxon>Geobacteraceae</taxon>
        <taxon>Geomonas</taxon>
    </lineage>
</organism>
<dbReference type="PRINTS" id="PR00315">
    <property type="entry name" value="ELONGATNFCT"/>
</dbReference>
<dbReference type="PROSITE" id="PS51722">
    <property type="entry name" value="G_TR_2"/>
    <property type="match status" value="1"/>
</dbReference>
<dbReference type="EMBL" id="JAEMHL010000004">
    <property type="protein sequence ID" value="MBJ6750503.1"/>
    <property type="molecule type" value="Genomic_DNA"/>
</dbReference>
<dbReference type="SUPFAM" id="SSF54211">
    <property type="entry name" value="Ribosomal protein S5 domain 2-like"/>
    <property type="match status" value="1"/>
</dbReference>
<dbReference type="NCBIfam" id="TIGR00231">
    <property type="entry name" value="small_GTP"/>
    <property type="match status" value="1"/>
</dbReference>
<dbReference type="SUPFAM" id="SSF50447">
    <property type="entry name" value="Translation proteins"/>
    <property type="match status" value="1"/>
</dbReference>
<dbReference type="PROSITE" id="PS00301">
    <property type="entry name" value="G_TR_1"/>
    <property type="match status" value="1"/>
</dbReference>
<dbReference type="PANTHER" id="PTHR43261:SF1">
    <property type="entry name" value="RIBOSOME-RELEASING FACTOR 2, MITOCHONDRIAL"/>
    <property type="match status" value="1"/>
</dbReference>
<feature type="binding site" evidence="7">
    <location>
        <begin position="68"/>
        <end position="75"/>
    </location>
    <ligand>
        <name>GTP</name>
        <dbReference type="ChEBI" id="CHEBI:37565"/>
    </ligand>
</feature>
<dbReference type="CDD" id="cd01680">
    <property type="entry name" value="EFG_like_IV"/>
    <property type="match status" value="1"/>
</dbReference>
<dbReference type="CDD" id="cd01886">
    <property type="entry name" value="EF-G"/>
    <property type="match status" value="1"/>
</dbReference>
<keyword evidence="11" id="KW-1185">Reference proteome</keyword>
<dbReference type="InterPro" id="IPR005517">
    <property type="entry name" value="Transl_elong_EFG/EF2_IV"/>
</dbReference>
<evidence type="ECO:0000256" key="8">
    <source>
        <dbReference type="NCBIfam" id="TIGR00484"/>
    </source>
</evidence>
<dbReference type="Pfam" id="PF00009">
    <property type="entry name" value="GTP_EFTU"/>
    <property type="match status" value="1"/>
</dbReference>
<dbReference type="Gene3D" id="3.30.230.10">
    <property type="match status" value="1"/>
</dbReference>
<dbReference type="CDD" id="cd16262">
    <property type="entry name" value="EFG_III"/>
    <property type="match status" value="1"/>
</dbReference>
<evidence type="ECO:0000313" key="11">
    <source>
        <dbReference type="Proteomes" id="UP000614714"/>
    </source>
</evidence>
<feature type="binding site" evidence="7">
    <location>
        <begin position="132"/>
        <end position="136"/>
    </location>
    <ligand>
        <name>GTP</name>
        <dbReference type="ChEBI" id="CHEBI:37565"/>
    </ligand>
</feature>
<dbReference type="InterPro" id="IPR009022">
    <property type="entry name" value="EFG_III"/>
</dbReference>
<dbReference type="InterPro" id="IPR009000">
    <property type="entry name" value="Transl_B-barrel_sf"/>
</dbReference>
<dbReference type="NCBIfam" id="TIGR00484">
    <property type="entry name" value="EF-G"/>
    <property type="match status" value="1"/>
</dbReference>
<reference evidence="10 11" key="1">
    <citation type="submission" date="2020-12" db="EMBL/GenBank/DDBJ databases">
        <title>Geomonas sp. Red421, isolated from paddy soil.</title>
        <authorList>
            <person name="Xu Z."/>
            <person name="Zhang Z."/>
            <person name="Masuda Y."/>
            <person name="Itoh H."/>
            <person name="Senoo K."/>
        </authorList>
    </citation>
    <scope>NUCLEOTIDE SEQUENCE [LARGE SCALE GENOMIC DNA]</scope>
    <source>
        <strain evidence="10 11">Red421</strain>
    </source>
</reference>
<feature type="binding site" evidence="7">
    <location>
        <begin position="186"/>
        <end position="189"/>
    </location>
    <ligand>
        <name>GTP</name>
        <dbReference type="ChEBI" id="CHEBI:37565"/>
    </ligand>
</feature>
<dbReference type="Gene3D" id="3.40.50.300">
    <property type="entry name" value="P-loop containing nucleotide triphosphate hydrolases"/>
    <property type="match status" value="1"/>
</dbReference>
<dbReference type="InterPro" id="IPR014721">
    <property type="entry name" value="Ribsml_uS5_D2-typ_fold_subgr"/>
</dbReference>
<evidence type="ECO:0000256" key="6">
    <source>
        <dbReference type="ARBA" id="ARBA00024731"/>
    </source>
</evidence>
<dbReference type="PANTHER" id="PTHR43261">
    <property type="entry name" value="TRANSLATION ELONGATION FACTOR G-RELATED"/>
    <property type="match status" value="1"/>
</dbReference>
<dbReference type="InterPro" id="IPR004161">
    <property type="entry name" value="EFTu-like_2"/>
</dbReference>
<dbReference type="Gene3D" id="3.30.70.870">
    <property type="entry name" value="Elongation Factor G (Translational Gtpase), domain 3"/>
    <property type="match status" value="1"/>
</dbReference>
<dbReference type="InterPro" id="IPR000795">
    <property type="entry name" value="T_Tr_GTP-bd_dom"/>
</dbReference>